<gene>
    <name evidence="2" type="ORF">NDU88_004100</name>
</gene>
<dbReference type="EMBL" id="JANPWB010000016">
    <property type="protein sequence ID" value="KAJ1083945.1"/>
    <property type="molecule type" value="Genomic_DNA"/>
</dbReference>
<keyword evidence="3" id="KW-1185">Reference proteome</keyword>
<comment type="caution">
    <text evidence="2">The sequence shown here is derived from an EMBL/GenBank/DDBJ whole genome shotgun (WGS) entry which is preliminary data.</text>
</comment>
<evidence type="ECO:0000313" key="3">
    <source>
        <dbReference type="Proteomes" id="UP001066276"/>
    </source>
</evidence>
<dbReference type="AlphaFoldDB" id="A0AAV7L7M8"/>
<feature type="compositionally biased region" description="Basic and acidic residues" evidence="1">
    <location>
        <begin position="59"/>
        <end position="71"/>
    </location>
</feature>
<feature type="region of interest" description="Disordered" evidence="1">
    <location>
        <begin position="38"/>
        <end position="71"/>
    </location>
</feature>
<protein>
    <submittedName>
        <fullName evidence="2">Uncharacterized protein</fullName>
    </submittedName>
</protein>
<reference evidence="2" key="1">
    <citation type="journal article" date="2022" name="bioRxiv">
        <title>Sequencing and chromosome-scale assembly of the giantPleurodeles waltlgenome.</title>
        <authorList>
            <person name="Brown T."/>
            <person name="Elewa A."/>
            <person name="Iarovenko S."/>
            <person name="Subramanian E."/>
            <person name="Araus A.J."/>
            <person name="Petzold A."/>
            <person name="Susuki M."/>
            <person name="Suzuki K.-i.T."/>
            <person name="Hayashi T."/>
            <person name="Toyoda A."/>
            <person name="Oliveira C."/>
            <person name="Osipova E."/>
            <person name="Leigh N.D."/>
            <person name="Simon A."/>
            <person name="Yun M.H."/>
        </authorList>
    </citation>
    <scope>NUCLEOTIDE SEQUENCE</scope>
    <source>
        <strain evidence="2">20211129_DDA</strain>
        <tissue evidence="2">Liver</tissue>
    </source>
</reference>
<dbReference type="Proteomes" id="UP001066276">
    <property type="component" value="Chromosome 12"/>
</dbReference>
<evidence type="ECO:0000313" key="2">
    <source>
        <dbReference type="EMBL" id="KAJ1083945.1"/>
    </source>
</evidence>
<sequence>MAARSESEAPTQGIPVVYHGCETKEKRTLTLGLAVVPGAGQRTGSKPEQQGSESNLVETDLRQKLENVDFT</sequence>
<name>A0AAV7L7M8_PLEWA</name>
<feature type="compositionally biased region" description="Polar residues" evidence="1">
    <location>
        <begin position="42"/>
        <end position="57"/>
    </location>
</feature>
<evidence type="ECO:0000256" key="1">
    <source>
        <dbReference type="SAM" id="MobiDB-lite"/>
    </source>
</evidence>
<organism evidence="2 3">
    <name type="scientific">Pleurodeles waltl</name>
    <name type="common">Iberian ribbed newt</name>
    <dbReference type="NCBI Taxonomy" id="8319"/>
    <lineage>
        <taxon>Eukaryota</taxon>
        <taxon>Metazoa</taxon>
        <taxon>Chordata</taxon>
        <taxon>Craniata</taxon>
        <taxon>Vertebrata</taxon>
        <taxon>Euteleostomi</taxon>
        <taxon>Amphibia</taxon>
        <taxon>Batrachia</taxon>
        <taxon>Caudata</taxon>
        <taxon>Salamandroidea</taxon>
        <taxon>Salamandridae</taxon>
        <taxon>Pleurodelinae</taxon>
        <taxon>Pleurodeles</taxon>
    </lineage>
</organism>
<accession>A0AAV7L7M8</accession>
<proteinExistence type="predicted"/>